<evidence type="ECO:0000256" key="7">
    <source>
        <dbReference type="ARBA" id="ARBA00023170"/>
    </source>
</evidence>
<dbReference type="SUPFAM" id="SSF48508">
    <property type="entry name" value="Nuclear receptor ligand-binding domain"/>
    <property type="match status" value="1"/>
</dbReference>
<evidence type="ECO:0000313" key="13">
    <source>
        <dbReference type="Proteomes" id="UP000694941"/>
    </source>
</evidence>
<dbReference type="RefSeq" id="XP_022247716.1">
    <property type="nucleotide sequence ID" value="XM_022392008.1"/>
</dbReference>
<dbReference type="InterPro" id="IPR000536">
    <property type="entry name" value="Nucl_hrmn_rcpt_lig-bd"/>
</dbReference>
<keyword evidence="13" id="KW-1185">Reference proteome</keyword>
<evidence type="ECO:0000256" key="1">
    <source>
        <dbReference type="ARBA" id="ARBA00022723"/>
    </source>
</evidence>
<evidence type="ECO:0000256" key="9">
    <source>
        <dbReference type="RuleBase" id="RU004334"/>
    </source>
</evidence>
<keyword evidence="3 9" id="KW-0862">Zinc</keyword>
<evidence type="ECO:0000256" key="6">
    <source>
        <dbReference type="ARBA" id="ARBA00023163"/>
    </source>
</evidence>
<comment type="subcellular location">
    <subcellularLocation>
        <location evidence="9">Nucleus</location>
    </subcellularLocation>
</comment>
<dbReference type="SMART" id="SM00399">
    <property type="entry name" value="ZnF_C4"/>
    <property type="match status" value="1"/>
</dbReference>
<evidence type="ECO:0000259" key="12">
    <source>
        <dbReference type="PROSITE" id="PS51843"/>
    </source>
</evidence>
<accession>A0ABM1SVR0</accession>
<keyword evidence="4 9" id="KW-0805">Transcription regulation</keyword>
<feature type="compositionally biased region" description="Basic and acidic residues" evidence="10">
    <location>
        <begin position="465"/>
        <end position="476"/>
    </location>
</feature>
<dbReference type="PROSITE" id="PS00031">
    <property type="entry name" value="NUCLEAR_REC_DBD_1"/>
    <property type="match status" value="1"/>
</dbReference>
<dbReference type="PRINTS" id="PR00398">
    <property type="entry name" value="STRDHORMONER"/>
</dbReference>
<dbReference type="PANTHER" id="PTHR24082:SF482">
    <property type="entry name" value="NUCLEAR RECEPTOR"/>
    <property type="match status" value="1"/>
</dbReference>
<dbReference type="Pfam" id="PF00104">
    <property type="entry name" value="Hormone_recep"/>
    <property type="match status" value="1"/>
</dbReference>
<dbReference type="Pfam" id="PF00105">
    <property type="entry name" value="zf-C4"/>
    <property type="match status" value="1"/>
</dbReference>
<dbReference type="PROSITE" id="PS51030">
    <property type="entry name" value="NUCLEAR_REC_DBD_2"/>
    <property type="match status" value="1"/>
</dbReference>
<evidence type="ECO:0000256" key="3">
    <source>
        <dbReference type="ARBA" id="ARBA00022833"/>
    </source>
</evidence>
<evidence type="ECO:0000313" key="17">
    <source>
        <dbReference type="RefSeq" id="XP_022247715.1"/>
    </source>
</evidence>
<evidence type="ECO:0000256" key="5">
    <source>
        <dbReference type="ARBA" id="ARBA00023125"/>
    </source>
</evidence>
<keyword evidence="6 9" id="KW-0804">Transcription</keyword>
<sequence length="476" mass="54880">MFDGRPGSVVNPGRWIWPIHGYAGMSLPPNGSSSIRLPAEDVSRSFSKQQKVCGVCGDRAKSYHFGGISCDSCKAFFRRSVQNEGYKNFHCPYEGKCEITLSSRKCCQYCRFQKCVSIGMEKGWVMTEEERMHLLRSRMERKQRQGTSEPDKPPQKVSISDYDPDINDVGKYLTENDVRSIEILINAYEISYQTISFSEKLTPQTSERSRTEILDMFFTVIKQFSHFAQNLECFSYIPQRDQEVLLRSGVMEMCFLRGAYVFDERRGSWPERKKMLYKDAPSLKAEDIKKLVSPTLFEKHMKFIAGIKELDPDEPTIMLLLVIVLLSPDRSNLVNVDLITNQQEKYYILLKNYMLWRYGPDHTAALYPKLFLKLPDLRELNDAHTDYHLKLDKDEMEEIQQQLSSLRLDSPGDSCVSTEHSGAGRHWSIRRDLVMELRSSSPLDLEEESSSSEGSDRFAMSRFKYGGERGAEEPQL</sequence>
<evidence type="ECO:0000259" key="11">
    <source>
        <dbReference type="PROSITE" id="PS51030"/>
    </source>
</evidence>
<dbReference type="InterPro" id="IPR001723">
    <property type="entry name" value="Nuclear_hrmn_rcpt"/>
</dbReference>
<evidence type="ECO:0000256" key="10">
    <source>
        <dbReference type="SAM" id="MobiDB-lite"/>
    </source>
</evidence>
<reference evidence="14 15" key="1">
    <citation type="submission" date="2025-05" db="UniProtKB">
        <authorList>
            <consortium name="RefSeq"/>
        </authorList>
    </citation>
    <scope>IDENTIFICATION</scope>
    <source>
        <tissue evidence="14 15">Muscle</tissue>
    </source>
</reference>
<dbReference type="InterPro" id="IPR050234">
    <property type="entry name" value="Nuclear_hormone_rcpt_NR1"/>
</dbReference>
<dbReference type="RefSeq" id="XP_013779895.2">
    <property type="nucleotide sequence ID" value="XM_013924441.2"/>
</dbReference>
<keyword evidence="1 9" id="KW-0479">Metal-binding</keyword>
<dbReference type="RefSeq" id="XP_022247715.1">
    <property type="nucleotide sequence ID" value="XM_022392007.1"/>
</dbReference>
<feature type="region of interest" description="Disordered" evidence="10">
    <location>
        <begin position="138"/>
        <end position="163"/>
    </location>
</feature>
<keyword evidence="8 9" id="KW-0539">Nucleus</keyword>
<protein>
    <submittedName>
        <fullName evidence="14 15">Nuclear hormone receptor HR96-like isoform X1</fullName>
    </submittedName>
</protein>
<dbReference type="SMART" id="SM00430">
    <property type="entry name" value="HOLI"/>
    <property type="match status" value="1"/>
</dbReference>
<comment type="similarity">
    <text evidence="9">Belongs to the nuclear hormone receptor family.</text>
</comment>
<feature type="compositionally biased region" description="Basic and acidic residues" evidence="10">
    <location>
        <begin position="138"/>
        <end position="154"/>
    </location>
</feature>
<feature type="region of interest" description="Disordered" evidence="10">
    <location>
        <begin position="440"/>
        <end position="476"/>
    </location>
</feature>
<dbReference type="InterPro" id="IPR013088">
    <property type="entry name" value="Znf_NHR/GATA"/>
</dbReference>
<dbReference type="RefSeq" id="XP_022247714.1">
    <property type="nucleotide sequence ID" value="XM_022392006.1"/>
</dbReference>
<evidence type="ECO:0000313" key="18">
    <source>
        <dbReference type="RefSeq" id="XP_022247716.1"/>
    </source>
</evidence>
<dbReference type="Proteomes" id="UP000694941">
    <property type="component" value="Unplaced"/>
</dbReference>
<dbReference type="CDD" id="cd07156">
    <property type="entry name" value="NR_DBD_VDR_like"/>
    <property type="match status" value="1"/>
</dbReference>
<dbReference type="Gene3D" id="1.10.565.10">
    <property type="entry name" value="Retinoid X Receptor"/>
    <property type="match status" value="1"/>
</dbReference>
<feature type="domain" description="Nuclear receptor" evidence="11">
    <location>
        <begin position="50"/>
        <end position="127"/>
    </location>
</feature>
<dbReference type="PANTHER" id="PTHR24082">
    <property type="entry name" value="NUCLEAR HORMONE RECEPTOR"/>
    <property type="match status" value="1"/>
</dbReference>
<dbReference type="PRINTS" id="PR00047">
    <property type="entry name" value="STROIDFINGER"/>
</dbReference>
<name>A0ABM1SVR0_LIMPO</name>
<evidence type="ECO:0000313" key="14">
    <source>
        <dbReference type="RefSeq" id="XP_013779895.2"/>
    </source>
</evidence>
<dbReference type="InterPro" id="IPR001628">
    <property type="entry name" value="Znf_hrmn_rcpt"/>
</dbReference>
<evidence type="ECO:0000313" key="16">
    <source>
        <dbReference type="RefSeq" id="XP_022247714.1"/>
    </source>
</evidence>
<evidence type="ECO:0000256" key="2">
    <source>
        <dbReference type="ARBA" id="ARBA00022771"/>
    </source>
</evidence>
<dbReference type="PROSITE" id="PS51843">
    <property type="entry name" value="NR_LBD"/>
    <property type="match status" value="1"/>
</dbReference>
<keyword evidence="2 9" id="KW-0863">Zinc-finger</keyword>
<gene>
    <name evidence="14 15 16 17 18" type="primary">LOC106464311</name>
</gene>
<dbReference type="GeneID" id="106464311"/>
<keyword evidence="5 9" id="KW-0238">DNA-binding</keyword>
<dbReference type="Gene3D" id="3.30.50.10">
    <property type="entry name" value="Erythroid Transcription Factor GATA-1, subunit A"/>
    <property type="match status" value="1"/>
</dbReference>
<keyword evidence="7 9" id="KW-0675">Receptor</keyword>
<proteinExistence type="inferred from homology"/>
<organism evidence="13 18">
    <name type="scientific">Limulus polyphemus</name>
    <name type="common">Atlantic horseshoe crab</name>
    <dbReference type="NCBI Taxonomy" id="6850"/>
    <lineage>
        <taxon>Eukaryota</taxon>
        <taxon>Metazoa</taxon>
        <taxon>Ecdysozoa</taxon>
        <taxon>Arthropoda</taxon>
        <taxon>Chelicerata</taxon>
        <taxon>Merostomata</taxon>
        <taxon>Xiphosura</taxon>
        <taxon>Limulidae</taxon>
        <taxon>Limulus</taxon>
    </lineage>
</organism>
<evidence type="ECO:0000256" key="4">
    <source>
        <dbReference type="ARBA" id="ARBA00023015"/>
    </source>
</evidence>
<dbReference type="RefSeq" id="XP_022247713.1">
    <property type="nucleotide sequence ID" value="XM_022392005.1"/>
</dbReference>
<dbReference type="SUPFAM" id="SSF57716">
    <property type="entry name" value="Glucocorticoid receptor-like (DNA-binding domain)"/>
    <property type="match status" value="1"/>
</dbReference>
<feature type="domain" description="NR LBD" evidence="12">
    <location>
        <begin position="176"/>
        <end position="410"/>
    </location>
</feature>
<evidence type="ECO:0000256" key="8">
    <source>
        <dbReference type="ARBA" id="ARBA00023242"/>
    </source>
</evidence>
<dbReference type="InterPro" id="IPR035500">
    <property type="entry name" value="NHR-like_dom_sf"/>
</dbReference>
<evidence type="ECO:0000313" key="15">
    <source>
        <dbReference type="RefSeq" id="XP_022247713.1"/>
    </source>
</evidence>